<dbReference type="CDD" id="cd19540">
    <property type="entry name" value="LCL_NRPS-like"/>
    <property type="match status" value="1"/>
</dbReference>
<dbReference type="FunFam" id="2.30.38.10:FF:000001">
    <property type="entry name" value="Non-ribosomal peptide synthetase PvdI"/>
    <property type="match status" value="2"/>
</dbReference>
<dbReference type="InterPro" id="IPR020806">
    <property type="entry name" value="PKS_PP-bd"/>
</dbReference>
<dbReference type="Gene3D" id="3.30.559.10">
    <property type="entry name" value="Chloramphenicol acetyltransferase-like domain"/>
    <property type="match status" value="3"/>
</dbReference>
<dbReference type="GO" id="GO:0072330">
    <property type="term" value="P:monocarboxylic acid biosynthetic process"/>
    <property type="evidence" value="ECO:0007669"/>
    <property type="project" value="UniProtKB-ARBA"/>
</dbReference>
<dbReference type="InterPro" id="IPR036736">
    <property type="entry name" value="ACP-like_sf"/>
</dbReference>
<dbReference type="FunFam" id="1.10.1200.10:FF:000016">
    <property type="entry name" value="Non-ribosomal peptide synthase"/>
    <property type="match status" value="1"/>
</dbReference>
<dbReference type="Gene3D" id="3.40.50.1820">
    <property type="entry name" value="alpha/beta hydrolase"/>
    <property type="match status" value="1"/>
</dbReference>
<dbReference type="PROSITE" id="PS50075">
    <property type="entry name" value="CARRIER"/>
    <property type="match status" value="2"/>
</dbReference>
<keyword evidence="3" id="KW-0596">Phosphopantetheine</keyword>
<accession>A0A3G5EAA5</accession>
<feature type="compositionally biased region" description="Basic and acidic residues" evidence="6">
    <location>
        <begin position="1303"/>
        <end position="1314"/>
    </location>
</feature>
<evidence type="ECO:0000313" key="8">
    <source>
        <dbReference type="EMBL" id="AYW35145.1"/>
    </source>
</evidence>
<dbReference type="SUPFAM" id="SSF53335">
    <property type="entry name" value="S-adenosyl-L-methionine-dependent methyltransferases"/>
    <property type="match status" value="1"/>
</dbReference>
<dbReference type="InterPro" id="IPR000873">
    <property type="entry name" value="AMP-dep_synth/lig_dom"/>
</dbReference>
<dbReference type="InterPro" id="IPR045851">
    <property type="entry name" value="AMP-bd_C_sf"/>
</dbReference>
<dbReference type="GO" id="GO:0008610">
    <property type="term" value="P:lipid biosynthetic process"/>
    <property type="evidence" value="ECO:0007669"/>
    <property type="project" value="UniProtKB-ARBA"/>
</dbReference>
<dbReference type="Gene3D" id="3.40.50.980">
    <property type="match status" value="2"/>
</dbReference>
<feature type="domain" description="Carrier" evidence="7">
    <location>
        <begin position="1322"/>
        <end position="1396"/>
    </location>
</feature>
<feature type="region of interest" description="Disordered" evidence="6">
    <location>
        <begin position="2786"/>
        <end position="2805"/>
    </location>
</feature>
<dbReference type="SMART" id="SM00823">
    <property type="entry name" value="PKS_PP"/>
    <property type="match status" value="2"/>
</dbReference>
<dbReference type="Gene3D" id="3.30.559.30">
    <property type="entry name" value="Nonribosomal peptide synthetase, condensation domain"/>
    <property type="match status" value="3"/>
</dbReference>
<dbReference type="PANTHER" id="PTHR45527">
    <property type="entry name" value="NONRIBOSOMAL PEPTIDE SYNTHETASE"/>
    <property type="match status" value="1"/>
</dbReference>
<dbReference type="Gene3D" id="3.30.300.30">
    <property type="match status" value="3"/>
</dbReference>
<dbReference type="InterPro" id="IPR029063">
    <property type="entry name" value="SAM-dependent_MTases_sf"/>
</dbReference>
<dbReference type="Pfam" id="PF00550">
    <property type="entry name" value="PP-binding"/>
    <property type="match status" value="2"/>
</dbReference>
<dbReference type="InterPro" id="IPR013217">
    <property type="entry name" value="Methyltransf_12"/>
</dbReference>
<dbReference type="Gene3D" id="1.10.1200.10">
    <property type="entry name" value="ACP-like"/>
    <property type="match status" value="1"/>
</dbReference>
<keyword evidence="4" id="KW-0597">Phosphoprotein</keyword>
<dbReference type="FunFam" id="3.40.50.12780:FF:000012">
    <property type="entry name" value="Non-ribosomal peptide synthetase"/>
    <property type="match status" value="2"/>
</dbReference>
<protein>
    <submittedName>
        <fullName evidence="8">VerI</fullName>
    </submittedName>
</protein>
<feature type="domain" description="Carrier" evidence="7">
    <location>
        <begin position="2801"/>
        <end position="2876"/>
    </location>
</feature>
<dbReference type="CDD" id="cd05930">
    <property type="entry name" value="A_NRPS"/>
    <property type="match status" value="1"/>
</dbReference>
<dbReference type="GO" id="GO:0005829">
    <property type="term" value="C:cytosol"/>
    <property type="evidence" value="ECO:0007669"/>
    <property type="project" value="TreeGrafter"/>
</dbReference>
<evidence type="ECO:0000256" key="5">
    <source>
        <dbReference type="ARBA" id="ARBA00022737"/>
    </source>
</evidence>
<evidence type="ECO:0000259" key="7">
    <source>
        <dbReference type="PROSITE" id="PS50075"/>
    </source>
</evidence>
<dbReference type="CDD" id="cd12116">
    <property type="entry name" value="A_NRPS_Ta1_like"/>
    <property type="match status" value="1"/>
</dbReference>
<dbReference type="CDD" id="cd19543">
    <property type="entry name" value="DCL_NRPS"/>
    <property type="match status" value="1"/>
</dbReference>
<dbReference type="Pfam" id="PF08242">
    <property type="entry name" value="Methyltransf_12"/>
    <property type="match status" value="1"/>
</dbReference>
<dbReference type="InterPro" id="IPR006162">
    <property type="entry name" value="Ppantetheine_attach_site"/>
</dbReference>
<dbReference type="NCBIfam" id="TIGR01733">
    <property type="entry name" value="AA-adenyl-dom"/>
    <property type="match status" value="2"/>
</dbReference>
<evidence type="ECO:0000256" key="2">
    <source>
        <dbReference type="ARBA" id="ARBA00006432"/>
    </source>
</evidence>
<proteinExistence type="inferred from homology"/>
<sequence length="2890" mass="309323">MIPLSFAQRRLWFLDRLEGPSATYNFPFALRLEGPLDTAALAAAVTDVATRHESLRTLIVENEDGTPEQRVLPPQEAVLPFRVVDVAADAIDAAMNEAVCEGFDLDTDLPLRTTAFRTSPQDHVLVFVFHHIATDGASMTPFLRDLMSAYSARHRGEAPDWEPLPVQYKDYTLWQRELLGDQDDPESIVTSQLDYWRRELDGVPQPVRLPLDRPRPAVAGHHGGHVDLELEPELVARLGKLAADRGATPPMVAQAALAVLLWKLGADEDVTIGSPIEGRTDEALADLIGLFINTWVLRADLSGNPSFGELVEQVRDKALAAYDNQDLPFERLVELLNPDRSTSYQPLFQVMLAWQFLWPQLEMPDLRATPVPAGTGTAKLDLYFNIIPNESGGVYGRLEYATELFDHATAVAIVQRFVRVLRQVIADPGMRLGDVDVLDKDERRWLLHRVNDTVEPVLESGLVGSVARWASVSADAPAVIGEAASLSFGELEARANRLAHWLAGRGVGPESLVAVCLPRSVDLVVALLAVLKAGGAYVPIDPDHPRSRIDYILEDADPVLVLDAELLADADTAACPESAPDVSVSPESTAYVIYTSGSTGNPKGVAVSRGALENFLATMGRRVPLSPEDRLLAVTTVSFDIAALELFLPLVSGAAVVLVGRETVADPSAVVAVVKRHGVRVVQATPAFWQMVLMQEPDAAKGLHVLVGGEALPVPLADALADQAAEVLNVYGPTETTIWSTAAVVEVGSGVAIGSPIGNTQVYVLDARLRPVPRGVAGELYIAGDGLARGYFGRSTLTSGRFVACPFGPAGARMYRTGDLVRFGGDGLLEYIGRTDFQVKVRGFRIELGEIEHVLAGHPQVAQAAVVVREEQEGDKRLVGYVVPAPDEALADPAVQVDEWQQVYDDSYAASNDQELGEDFQLWRSSYDGEPIPRAEMVEWRDAAVAQVLAFAPRRVLEIGVGSGLLLAEIVGEVQEYWGTDISGTVVDRVRGQVERAGFGDRVRLSAQAADDVSGLPGGRFDTVVLNSVVQYFPSAGYLERVLDAAMGLLASGGRVVVGDVRNAVTHRVLLEAVQRAAHPHASEEQLRTLVEKAVLAERELVVAPQWFTDWARQRGVAVDIRLKNGRAHNELTRHRYEVVLHKDPADVLDLTSAPTLAWGAEVPGLDELDGLARRADLADGPVRVTGIPNARLAEETGLSGAVDPEELRLSACGQGRDAIVTWSGEDARCFDVVLSPPHWTVTGAYDPSGTGGKALANTPALAKTIGPLLSELPGYLRERLPDYMVPATLVPLSQIPLTPNGKLDRRALPEPDHTQASIGRGPRNELEEALCGLFSEVLGLESIGIDNDYFALGGDSIRSVQVVARARSRGLAVTVREIFEHRTVARLAELIEGRDEAGPALAELPGGGAGWAPLPPAAHGLVLNGGIERAFTARVLTLPEDVAEPDLVTAVQAVLDRHDVLRARLDRAEPGLVIEAPGGVDAGALLRTVRGGAADVPAELAAAADRLDPFAGVMAQFVRLTSDAGPDRLLVVAHRLVMDGASWRILVPDLILAWQQVRDGGTPVLARVGTSYRRWAHALGDEAADPRQVAELPQWKQIQSGQEPGDPGRVPDVAETVRVRVPADVTEVLLDRLPSVFRARAGDGLLTGLALALARRREARGLPGTSEVVRVEGEAREENAVPGADLSRTIGPFTAEFPARLDLTGTDLADAFAGGPAAGRAIKTVKEQLRSAPDTSAEPADGSEPRIGFVFHGPASDADLPEELRGTGWDVAAVSCDGMPVRSMVEIDVVADDGGLTAGFSFPAGAQSRGEVSELAGAWVEALTALARHAAAPDAGGLTPSDAPLAGVVQEEIDTWESRFGRLSEVWPVTPAQSGMLFHTMLVGTSFDAYHTQWVFHLSGEVDPERLRRAGQALLGRYANLRGAFVDRADGDIVQVVPETVPLPWRHLDLTAEAGEADRDEAFERFLTQDRAAHFDVGVPPLIRLALVTLEADRAELVVTAHHALFDGWSMPLLIRDLLGLYASDGDPADLPGTRDYGDFLAWLAHQDRDEAVRAWAAELDGVDEPTLLVPHAGARHDSEGFAQIEVAFEDVEGLSQRAAQLGVTLNTVVQGAWGVLLAELVGRADVVFGATVAGRPAALMDGGDMVGLFINTIPVRVRCDQRDTFAGLLTALQDRQAALLDHQHHGLAEIQQATGLSALFDTLVLFESFPVDTDALDKAAPSDGIAVTGARPFAGTHYPITLTAVPGPRLHLSMQYQKNLVDHEAAAALAARFTRVLGQFVTDPDTRLADVDALGEDERRWLLHEVNDTAEPALEPGLVESVARRAEMSPDAPAVIGERVILTYAELDTRANRLAGWLIARGARPESPVAVRLPRSVDLVVALLAVLKAGAAYVPIDPDHPRSRIDYIIGDADPVLVLDGDVECSEFPDTAPQVAVSPESTAYVIYTSGSTGDPKGVAVSRGALENFLATMSRRVSLSPEDRLLAVTTVSFDIAALELFLPLISGAAVVLAGEEDAAADLSAGAMMRRHGVTVLQATPAFWQMLLMQEPNAAKGLRVLVGGEALPVPLAEALADQAAEVLNVYGPTETTIWSTAAAVETGSGVAIGSPIGNTQVYVLDARLLPAPRGAVGELYIAGDGLARGYFGRPALTSGRFVACPFGPAGARMYRTGDLVRYGGDGRLEYIGRTDFQVKIRGFRIELGEIEHVLAGHPDVAQVVAVVREDRPGDQRLVAYAVPAGGAGPDALDVEALKGLLRERVPEYMVPSAIVPMAGFPTTPNGKLDRAALPAPGHAPATPGREPRSPRERTLCALFAEVLGLEKVGVDDDFFALGGHSLLATRLISRARAEIGIEIPIRTFFDLPTVAALAAWSEKSAAPRRPALRKMTVEE</sequence>
<dbReference type="PROSITE" id="PS00455">
    <property type="entry name" value="AMP_BINDING"/>
    <property type="match status" value="2"/>
</dbReference>
<dbReference type="EMBL" id="MH005229">
    <property type="protein sequence ID" value="AYW35145.1"/>
    <property type="molecule type" value="Genomic_DNA"/>
</dbReference>
<dbReference type="GO" id="GO:0009403">
    <property type="term" value="P:toxin biosynthetic process"/>
    <property type="evidence" value="ECO:0007669"/>
    <property type="project" value="UniProtKB-ARBA"/>
</dbReference>
<dbReference type="InterPro" id="IPR010071">
    <property type="entry name" value="AA_adenyl_dom"/>
</dbReference>
<dbReference type="GO" id="GO:0031177">
    <property type="term" value="F:phosphopantetheine binding"/>
    <property type="evidence" value="ECO:0007669"/>
    <property type="project" value="InterPro"/>
</dbReference>
<name>A0A3G5EAA5_9ACTN</name>
<dbReference type="Pfam" id="PF13193">
    <property type="entry name" value="AMP-binding_C"/>
    <property type="match status" value="2"/>
</dbReference>
<dbReference type="SUPFAM" id="SSF47336">
    <property type="entry name" value="ACP-like"/>
    <property type="match status" value="2"/>
</dbReference>
<dbReference type="PANTHER" id="PTHR45527:SF1">
    <property type="entry name" value="FATTY ACID SYNTHASE"/>
    <property type="match status" value="1"/>
</dbReference>
<dbReference type="Pfam" id="PF00501">
    <property type="entry name" value="AMP-binding"/>
    <property type="match status" value="2"/>
</dbReference>
<dbReference type="FunFam" id="1.10.1200.10:FF:000005">
    <property type="entry name" value="Nonribosomal peptide synthetase 1"/>
    <property type="match status" value="1"/>
</dbReference>
<evidence type="ECO:0000256" key="4">
    <source>
        <dbReference type="ARBA" id="ARBA00022553"/>
    </source>
</evidence>
<dbReference type="Gene3D" id="3.40.50.150">
    <property type="entry name" value="Vaccinia Virus protein VP39"/>
    <property type="match status" value="1"/>
</dbReference>
<dbReference type="GO" id="GO:0043041">
    <property type="term" value="P:amino acid activation for nonribosomal peptide biosynthetic process"/>
    <property type="evidence" value="ECO:0007669"/>
    <property type="project" value="TreeGrafter"/>
</dbReference>
<dbReference type="NCBIfam" id="NF003417">
    <property type="entry name" value="PRK04813.1"/>
    <property type="match status" value="3"/>
</dbReference>
<keyword evidence="5" id="KW-0677">Repeat</keyword>
<dbReference type="GO" id="GO:0003824">
    <property type="term" value="F:catalytic activity"/>
    <property type="evidence" value="ECO:0007669"/>
    <property type="project" value="InterPro"/>
</dbReference>
<dbReference type="Pfam" id="PF00668">
    <property type="entry name" value="Condensation"/>
    <property type="match status" value="3"/>
</dbReference>
<evidence type="ECO:0000256" key="6">
    <source>
        <dbReference type="SAM" id="MobiDB-lite"/>
    </source>
</evidence>
<comment type="similarity">
    <text evidence="2">Belongs to the ATP-dependent AMP-binding enzyme family.</text>
</comment>
<dbReference type="InterPro" id="IPR023213">
    <property type="entry name" value="CAT-like_dom_sf"/>
</dbReference>
<dbReference type="InterPro" id="IPR029058">
    <property type="entry name" value="AB_hydrolase_fold"/>
</dbReference>
<dbReference type="InterPro" id="IPR025110">
    <property type="entry name" value="AMP-bd_C"/>
</dbReference>
<dbReference type="SUPFAM" id="SSF56801">
    <property type="entry name" value="Acetyl-CoA synthetase-like"/>
    <property type="match status" value="2"/>
</dbReference>
<dbReference type="InterPro" id="IPR042099">
    <property type="entry name" value="ANL_N_sf"/>
</dbReference>
<dbReference type="SUPFAM" id="SSF52777">
    <property type="entry name" value="CoA-dependent acyltransferases"/>
    <property type="match status" value="6"/>
</dbReference>
<dbReference type="FunFam" id="3.40.50.980:FF:000001">
    <property type="entry name" value="Non-ribosomal peptide synthetase"/>
    <property type="match status" value="1"/>
</dbReference>
<dbReference type="InterPro" id="IPR020845">
    <property type="entry name" value="AMP-binding_CS"/>
</dbReference>
<dbReference type="InterPro" id="IPR009081">
    <property type="entry name" value="PP-bd_ACP"/>
</dbReference>
<gene>
    <name evidence="8" type="primary">verI</name>
</gene>
<dbReference type="InterPro" id="IPR001242">
    <property type="entry name" value="Condensation_dom"/>
</dbReference>
<dbReference type="Gene3D" id="2.30.38.10">
    <property type="entry name" value="Luciferase, Domain 3"/>
    <property type="match status" value="1"/>
</dbReference>
<dbReference type="CDD" id="cd02440">
    <property type="entry name" value="AdoMet_MTases"/>
    <property type="match status" value="1"/>
</dbReference>
<dbReference type="PROSITE" id="PS00012">
    <property type="entry name" value="PHOSPHOPANTETHEINE"/>
    <property type="match status" value="2"/>
</dbReference>
<feature type="region of interest" description="Disordered" evidence="6">
    <location>
        <begin position="1301"/>
        <end position="1322"/>
    </location>
</feature>
<organism evidence="8">
    <name type="scientific">Actinomadura sp. XM-4-3</name>
    <dbReference type="NCBI Taxonomy" id="1430130"/>
    <lineage>
        <taxon>Bacteria</taxon>
        <taxon>Bacillati</taxon>
        <taxon>Actinomycetota</taxon>
        <taxon>Actinomycetes</taxon>
        <taxon>Streptosporangiales</taxon>
        <taxon>Thermomonosporaceae</taxon>
        <taxon>Actinomadura</taxon>
    </lineage>
</organism>
<reference evidence="8" key="1">
    <citation type="submission" date="2018-02" db="EMBL/GenBank/DDBJ databases">
        <authorList>
            <person name="Zhang L."/>
        </authorList>
    </citation>
    <scope>NUCLEOTIDE SEQUENCE</scope>
    <source>
        <strain evidence="8">XM-4-3</strain>
    </source>
</reference>
<dbReference type="FunFam" id="3.30.300.30:FF:000010">
    <property type="entry name" value="Enterobactin synthetase component F"/>
    <property type="match status" value="1"/>
</dbReference>
<evidence type="ECO:0000256" key="3">
    <source>
        <dbReference type="ARBA" id="ARBA00022450"/>
    </source>
</evidence>
<comment type="cofactor">
    <cofactor evidence="1">
        <name>pantetheine 4'-phosphate</name>
        <dbReference type="ChEBI" id="CHEBI:47942"/>
    </cofactor>
</comment>
<evidence type="ECO:0000256" key="1">
    <source>
        <dbReference type="ARBA" id="ARBA00001957"/>
    </source>
</evidence>
<dbReference type="Gene3D" id="3.40.50.12780">
    <property type="entry name" value="N-terminal domain of ligase-like"/>
    <property type="match status" value="1"/>
</dbReference>